<sequence>MKPRDLKAEWEAKDDSSVPRIDPERSLCLSLHLPIVKIEGELASQWQPLEGRRRTTWSPPIYTSTDRRKYSRDHCICCGRMETKSWAERRSWLGSTKAFAHEAQWMGKRGWEVDDDLCDSRGFQRPSEKPMTKDLSARSRTKALNSLTQGSRLENSMMLLQAHGKRMERILKGHYWTVNRDIQPLKTIFVEALVRSRTCLLLECPAYQKPLFSDILA</sequence>
<name>A0AAF3J3C7_9BILA</name>
<reference evidence="2" key="1">
    <citation type="submission" date="2024-02" db="UniProtKB">
        <authorList>
            <consortium name="WormBaseParasite"/>
        </authorList>
    </citation>
    <scope>IDENTIFICATION</scope>
</reference>
<evidence type="ECO:0000313" key="2">
    <source>
        <dbReference type="WBParaSite" id="MBELARI_LOCUS13644"/>
    </source>
</evidence>
<protein>
    <submittedName>
        <fullName evidence="2">Uncharacterized protein</fullName>
    </submittedName>
</protein>
<dbReference type="AlphaFoldDB" id="A0AAF3J3C7"/>
<dbReference type="Proteomes" id="UP000887575">
    <property type="component" value="Unassembled WGS sequence"/>
</dbReference>
<accession>A0AAF3J3C7</accession>
<organism evidence="1 2">
    <name type="scientific">Mesorhabditis belari</name>
    <dbReference type="NCBI Taxonomy" id="2138241"/>
    <lineage>
        <taxon>Eukaryota</taxon>
        <taxon>Metazoa</taxon>
        <taxon>Ecdysozoa</taxon>
        <taxon>Nematoda</taxon>
        <taxon>Chromadorea</taxon>
        <taxon>Rhabditida</taxon>
        <taxon>Rhabditina</taxon>
        <taxon>Rhabditomorpha</taxon>
        <taxon>Rhabditoidea</taxon>
        <taxon>Rhabditidae</taxon>
        <taxon>Mesorhabditinae</taxon>
        <taxon>Mesorhabditis</taxon>
    </lineage>
</organism>
<evidence type="ECO:0000313" key="1">
    <source>
        <dbReference type="Proteomes" id="UP000887575"/>
    </source>
</evidence>
<dbReference type="WBParaSite" id="MBELARI_LOCUS13644">
    <property type="protein sequence ID" value="MBELARI_LOCUS13644"/>
    <property type="gene ID" value="MBELARI_LOCUS13644"/>
</dbReference>
<proteinExistence type="predicted"/>
<keyword evidence="1" id="KW-1185">Reference proteome</keyword>